<reference evidence="2" key="1">
    <citation type="journal article" date="2023" name="Front. Mar. Sci.">
        <title>A new Merluccius polli reference genome to investigate the effects of global change in West African waters.</title>
        <authorList>
            <person name="Mateo J.L."/>
            <person name="Blanco-Fernandez C."/>
            <person name="Garcia-Vazquez E."/>
            <person name="Machado-Schiaffino G."/>
        </authorList>
    </citation>
    <scope>NUCLEOTIDE SEQUENCE</scope>
    <source>
        <strain evidence="2">C29</strain>
        <tissue evidence="2">Fin</tissue>
    </source>
</reference>
<dbReference type="PANTHER" id="PTHR46599:SF3">
    <property type="entry name" value="PIGGYBAC TRANSPOSABLE ELEMENT-DERIVED PROTEIN 4"/>
    <property type="match status" value="1"/>
</dbReference>
<accession>A0AA47NUM7</accession>
<comment type="caution">
    <text evidence="2">The sequence shown here is derived from an EMBL/GenBank/DDBJ whole genome shotgun (WGS) entry which is preliminary data.</text>
</comment>
<keyword evidence="3" id="KW-1185">Reference proteome</keyword>
<dbReference type="PANTHER" id="PTHR46599">
    <property type="entry name" value="PIGGYBAC TRANSPOSABLE ELEMENT-DERIVED PROTEIN 4"/>
    <property type="match status" value="1"/>
</dbReference>
<dbReference type="Proteomes" id="UP001174136">
    <property type="component" value="Unassembled WGS sequence"/>
</dbReference>
<evidence type="ECO:0000313" key="3">
    <source>
        <dbReference type="Proteomes" id="UP001174136"/>
    </source>
</evidence>
<dbReference type="Pfam" id="PF13843">
    <property type="entry name" value="DDE_Tnp_1_7"/>
    <property type="match status" value="1"/>
</dbReference>
<sequence>MADSSEAYASEGSDIDDVIDSDFNKIIEDDTGPDLNDIPDVDVPADRVVSEQWILAMFREGAEDMCDFVGFQEEWKTNNFHSREKIPYNREPGAKIELPDVVTPIKVFSHIFTEELWMRLVTETNLYADQTRSTTPSKSKWVPVTVTEMKTLVGLCLAMGILRLLSRRDFWRQKKWLFQTTIPQAISRDRFDIIWRYLHLQDNNSNDVNRSDKLSKVRWYLDYLKDRFQELYGFVSVDEIMLKFKGRLAFRQYLPLKPTKWSIKVWVMAESSTSNVSNFQVYTGREGGSSEKGLGHRVVMDLAGPYFGSHLSISMDNFYSGVPLFEDLKAHGLYA</sequence>
<feature type="domain" description="PiggyBac transposable element-derived protein" evidence="1">
    <location>
        <begin position="103"/>
        <end position="335"/>
    </location>
</feature>
<gene>
    <name evidence="2" type="primary">PGBD4_13</name>
    <name evidence="2" type="ORF">N1851_024133</name>
</gene>
<dbReference type="AlphaFoldDB" id="A0AA47NUM7"/>
<organism evidence="2 3">
    <name type="scientific">Merluccius polli</name>
    <name type="common">Benguela hake</name>
    <name type="synonym">Merluccius cadenati</name>
    <dbReference type="NCBI Taxonomy" id="89951"/>
    <lineage>
        <taxon>Eukaryota</taxon>
        <taxon>Metazoa</taxon>
        <taxon>Chordata</taxon>
        <taxon>Craniata</taxon>
        <taxon>Vertebrata</taxon>
        <taxon>Euteleostomi</taxon>
        <taxon>Actinopterygii</taxon>
        <taxon>Neopterygii</taxon>
        <taxon>Teleostei</taxon>
        <taxon>Neoteleostei</taxon>
        <taxon>Acanthomorphata</taxon>
        <taxon>Zeiogadaria</taxon>
        <taxon>Gadariae</taxon>
        <taxon>Gadiformes</taxon>
        <taxon>Gadoidei</taxon>
        <taxon>Merlucciidae</taxon>
        <taxon>Merluccius</taxon>
    </lineage>
</organism>
<evidence type="ECO:0000313" key="2">
    <source>
        <dbReference type="EMBL" id="KAK0139206.1"/>
    </source>
</evidence>
<dbReference type="InterPro" id="IPR029526">
    <property type="entry name" value="PGBD"/>
</dbReference>
<dbReference type="EMBL" id="JAOPHQ010004549">
    <property type="protein sequence ID" value="KAK0139206.1"/>
    <property type="molecule type" value="Genomic_DNA"/>
</dbReference>
<evidence type="ECO:0000259" key="1">
    <source>
        <dbReference type="Pfam" id="PF13843"/>
    </source>
</evidence>
<name>A0AA47NUM7_MERPO</name>
<proteinExistence type="predicted"/>
<protein>
    <submittedName>
        <fullName evidence="2">PiggyBac transposable element-derived protein 4</fullName>
    </submittedName>
</protein>